<feature type="non-terminal residue" evidence="10">
    <location>
        <position position="692"/>
    </location>
</feature>
<evidence type="ECO:0000256" key="3">
    <source>
        <dbReference type="ARBA" id="ARBA00022771"/>
    </source>
</evidence>
<feature type="non-terminal residue" evidence="10">
    <location>
        <position position="1"/>
    </location>
</feature>
<evidence type="ECO:0000256" key="4">
    <source>
        <dbReference type="ARBA" id="ARBA00022833"/>
    </source>
</evidence>
<dbReference type="Pfam" id="PF00096">
    <property type="entry name" value="zf-C2H2"/>
    <property type="match status" value="5"/>
</dbReference>
<keyword evidence="2" id="KW-0479">Metal-binding</keyword>
<keyword evidence="5" id="KW-0805">Transcription regulation</keyword>
<feature type="domain" description="C2H2-type" evidence="9">
    <location>
        <begin position="269"/>
        <end position="298"/>
    </location>
</feature>
<dbReference type="PANTHER" id="PTHR46179:SF13">
    <property type="entry name" value="C2H2-TYPE DOMAIN-CONTAINING PROTEIN"/>
    <property type="match status" value="1"/>
</dbReference>
<evidence type="ECO:0000259" key="9">
    <source>
        <dbReference type="PROSITE" id="PS50157"/>
    </source>
</evidence>
<feature type="domain" description="C2H2-type" evidence="9">
    <location>
        <begin position="230"/>
        <end position="260"/>
    </location>
</feature>
<feature type="domain" description="C2H2-type" evidence="9">
    <location>
        <begin position="609"/>
        <end position="636"/>
    </location>
</feature>
<feature type="domain" description="C2H2-type" evidence="9">
    <location>
        <begin position="409"/>
        <end position="438"/>
    </location>
</feature>
<evidence type="ECO:0000256" key="1">
    <source>
        <dbReference type="ARBA" id="ARBA00004123"/>
    </source>
</evidence>
<feature type="domain" description="C2H2-type" evidence="9">
    <location>
        <begin position="380"/>
        <end position="409"/>
    </location>
</feature>
<evidence type="ECO:0000313" key="10">
    <source>
        <dbReference type="EMBL" id="CEK79934.1"/>
    </source>
</evidence>
<keyword evidence="4" id="KW-0862">Zinc</keyword>
<reference evidence="10" key="1">
    <citation type="submission" date="2014-12" db="EMBL/GenBank/DDBJ databases">
        <title>Insight into the proteome of Arion vulgaris.</title>
        <authorList>
            <person name="Aradska J."/>
            <person name="Bulat T."/>
            <person name="Smidak R."/>
            <person name="Sarate P."/>
            <person name="Gangsoo J."/>
            <person name="Sialana F."/>
            <person name="Bilban M."/>
            <person name="Lubec G."/>
        </authorList>
    </citation>
    <scope>NUCLEOTIDE SEQUENCE</scope>
    <source>
        <tissue evidence="10">Skin</tissue>
    </source>
</reference>
<keyword evidence="3 8" id="KW-0863">Zinc-finger</keyword>
<evidence type="ECO:0000256" key="6">
    <source>
        <dbReference type="ARBA" id="ARBA00023163"/>
    </source>
</evidence>
<organism evidence="10">
    <name type="scientific">Arion vulgaris</name>
    <dbReference type="NCBI Taxonomy" id="1028688"/>
    <lineage>
        <taxon>Eukaryota</taxon>
        <taxon>Metazoa</taxon>
        <taxon>Spiralia</taxon>
        <taxon>Lophotrochozoa</taxon>
        <taxon>Mollusca</taxon>
        <taxon>Gastropoda</taxon>
        <taxon>Heterobranchia</taxon>
        <taxon>Euthyneura</taxon>
        <taxon>Panpulmonata</taxon>
        <taxon>Eupulmonata</taxon>
        <taxon>Stylommatophora</taxon>
        <taxon>Helicina</taxon>
        <taxon>Arionoidea</taxon>
        <taxon>Arionidae</taxon>
        <taxon>Arion</taxon>
    </lineage>
</organism>
<evidence type="ECO:0000256" key="2">
    <source>
        <dbReference type="ARBA" id="ARBA00022723"/>
    </source>
</evidence>
<evidence type="ECO:0000256" key="8">
    <source>
        <dbReference type="PROSITE-ProRule" id="PRU00042"/>
    </source>
</evidence>
<feature type="domain" description="C2H2-type" evidence="9">
    <location>
        <begin position="637"/>
        <end position="663"/>
    </location>
</feature>
<keyword evidence="7" id="KW-0539">Nucleus</keyword>
<gene>
    <name evidence="10" type="primary">ORF118256</name>
</gene>
<dbReference type="PROSITE" id="PS00028">
    <property type="entry name" value="ZINC_FINGER_C2H2_1"/>
    <property type="match status" value="15"/>
</dbReference>
<name>A0A0B7AG23_9EUPU</name>
<dbReference type="InterPro" id="IPR051061">
    <property type="entry name" value="Zinc_finger_trans_reg"/>
</dbReference>
<evidence type="ECO:0000256" key="5">
    <source>
        <dbReference type="ARBA" id="ARBA00023015"/>
    </source>
</evidence>
<feature type="domain" description="C2H2-type" evidence="9">
    <location>
        <begin position="155"/>
        <end position="182"/>
    </location>
</feature>
<feature type="domain" description="C2H2-type" evidence="9">
    <location>
        <begin position="438"/>
        <end position="467"/>
    </location>
</feature>
<dbReference type="InterPro" id="IPR013087">
    <property type="entry name" value="Znf_C2H2_type"/>
</dbReference>
<dbReference type="EMBL" id="HACG01033069">
    <property type="protein sequence ID" value="CEK79934.1"/>
    <property type="molecule type" value="Transcribed_RNA"/>
</dbReference>
<protein>
    <recommendedName>
        <fullName evidence="9">C2H2-type domain-containing protein</fullName>
    </recommendedName>
</protein>
<dbReference type="InterPro" id="IPR036236">
    <property type="entry name" value="Znf_C2H2_sf"/>
</dbReference>
<dbReference type="GO" id="GO:0008270">
    <property type="term" value="F:zinc ion binding"/>
    <property type="evidence" value="ECO:0007669"/>
    <property type="project" value="UniProtKB-KW"/>
</dbReference>
<dbReference type="PANTHER" id="PTHR46179">
    <property type="entry name" value="ZINC FINGER PROTEIN"/>
    <property type="match status" value="1"/>
</dbReference>
<feature type="domain" description="C2H2-type" evidence="9">
    <location>
        <begin position="474"/>
        <end position="501"/>
    </location>
</feature>
<accession>A0A0B7AG23</accession>
<comment type="subcellular location">
    <subcellularLocation>
        <location evidence="1">Nucleus</location>
    </subcellularLocation>
</comment>
<proteinExistence type="predicted"/>
<feature type="domain" description="C2H2-type" evidence="9">
    <location>
        <begin position="125"/>
        <end position="154"/>
    </location>
</feature>
<keyword evidence="6" id="KW-0804">Transcription</keyword>
<dbReference type="GO" id="GO:0006357">
    <property type="term" value="P:regulation of transcription by RNA polymerase II"/>
    <property type="evidence" value="ECO:0007669"/>
    <property type="project" value="TreeGrafter"/>
</dbReference>
<feature type="domain" description="C2H2-type" evidence="9">
    <location>
        <begin position="192"/>
        <end position="222"/>
    </location>
</feature>
<dbReference type="GO" id="GO:0005634">
    <property type="term" value="C:nucleus"/>
    <property type="evidence" value="ECO:0007669"/>
    <property type="project" value="UniProtKB-SubCell"/>
</dbReference>
<evidence type="ECO:0000256" key="7">
    <source>
        <dbReference type="ARBA" id="ARBA00023242"/>
    </source>
</evidence>
<feature type="domain" description="C2H2-type" evidence="9">
    <location>
        <begin position="350"/>
        <end position="379"/>
    </location>
</feature>
<dbReference type="SMART" id="SM00355">
    <property type="entry name" value="ZnF_C2H2"/>
    <property type="match status" value="19"/>
</dbReference>
<sequence>SLSKLSKKKIQELTERVKRYLSSRKRSLSTVLMVKCPKDGCEYSYPLRQHLAVHIKYYHHGKKSHISDTEVCRKTAMTSTEFIEHKPTLSKDTFFCELCGKQFVSKSGLNNHQRKMHDFGKSGYYKCTFEGCNCTFVRKEKYELHLCTHSPERILYCEKCGKQFGCQRYLDVHYKVHEKNVKNALHPPERTVMCEVSDCDKKFTCRVYMKRHIISYHMGRRPRPVPGVFFKCAVEGCSKTFSLKSTLCRHNLLVHKGGDYKLNRAVVKYSCTYSGCEMTFNRKNLLEKHMVTKHGKIPKQLLTQQLQELDLKEKICTHCGMILTVAQLPRHVNIYHSSNADQDIKESSPYYCHLEGCEMKFISQADCHSHIQSHIDKPPYKCEIEECQETFFLLKNLDNHLWNHSKRVSICDFDGCSQKYDDQLQLAKHSKVHYGGKMRCPWRNCGSWFTAMGTLKQHFLAHSRSLKANFGWDYVCNKCDRVFTSKYGLKNHKLTHEKDFSVKLVSPKTTEFKCEEPGCHAEFSQHKKFFDHFLHHFTNTQTACSFKGCTESFSAMLLQSKHGKSHYGGKYMCPWQGCNKMFASSFFQVKKHVYRHLISIPAIAADRPHSCSQCDMVFRIQRNLTHHMAQHSVKSDYVCTVCGKKFHHNHLKRHMLTHKQEKPHACSHCGVRYGTVNGLKFHILQKHKIGKW</sequence>
<dbReference type="AlphaFoldDB" id="A0A0B7AG23"/>
<feature type="domain" description="C2H2-type" evidence="9">
    <location>
        <begin position="34"/>
        <end position="64"/>
    </location>
</feature>
<feature type="domain" description="C2H2-type" evidence="9">
    <location>
        <begin position="94"/>
        <end position="122"/>
    </location>
</feature>
<dbReference type="PROSITE" id="PS50157">
    <property type="entry name" value="ZINC_FINGER_C2H2_2"/>
    <property type="match status" value="14"/>
</dbReference>
<dbReference type="SUPFAM" id="SSF57667">
    <property type="entry name" value="beta-beta-alpha zinc fingers"/>
    <property type="match status" value="6"/>
</dbReference>
<dbReference type="Gene3D" id="3.30.160.60">
    <property type="entry name" value="Classic Zinc Finger"/>
    <property type="match status" value="8"/>
</dbReference>